<evidence type="ECO:0000313" key="2">
    <source>
        <dbReference type="Proteomes" id="UP000256873"/>
    </source>
</evidence>
<dbReference type="Proteomes" id="UP000256873">
    <property type="component" value="Unassembled WGS sequence"/>
</dbReference>
<reference evidence="1 2" key="1">
    <citation type="submission" date="2017-10" db="EMBL/GenBank/DDBJ databases">
        <title>A large-scale comparative metagenomic study reveals the eutrophication-driven functional interactions in six Microcystis-epibionts communities.</title>
        <authorList>
            <person name="Li Q."/>
            <person name="Lin F."/>
        </authorList>
    </citation>
    <scope>NUCLEOTIDE SEQUENCE [LARGE SCALE GENOMIC DNA]</scope>
    <source>
        <strain evidence="1">TF09</strain>
    </source>
</reference>
<comment type="caution">
    <text evidence="1">The sequence shown here is derived from an EMBL/GenBank/DDBJ whole genome shotgun (WGS) entry which is preliminary data.</text>
</comment>
<dbReference type="EMBL" id="QQWC01000005">
    <property type="protein sequence ID" value="REJ40625.1"/>
    <property type="molecule type" value="Genomic_DNA"/>
</dbReference>
<proteinExistence type="predicted"/>
<name>A0A3E0KZR7_9CHRO</name>
<accession>A0A3E0KZR7</accession>
<dbReference type="AlphaFoldDB" id="A0A3E0KZR7"/>
<evidence type="ECO:0000313" key="1">
    <source>
        <dbReference type="EMBL" id="REJ40625.1"/>
    </source>
</evidence>
<organism evidence="1 2">
    <name type="scientific">Microcystis flos-aquae TF09</name>
    <dbReference type="NCBI Taxonomy" id="2060473"/>
    <lineage>
        <taxon>Bacteria</taxon>
        <taxon>Bacillati</taxon>
        <taxon>Cyanobacteriota</taxon>
        <taxon>Cyanophyceae</taxon>
        <taxon>Oscillatoriophycideae</taxon>
        <taxon>Chroococcales</taxon>
        <taxon>Microcystaceae</taxon>
        <taxon>Microcystis</taxon>
    </lineage>
</organism>
<protein>
    <submittedName>
        <fullName evidence="1">Type II toxin-antitoxin system HicA family toxin</fullName>
    </submittedName>
</protein>
<gene>
    <name evidence="1" type="ORF">DWQ54_19350</name>
</gene>
<sequence length="61" mass="7135">MLRKLGFDERIRGSHHIFIQEGIEEILNLQPKQGKAKTYQVKQIRNLILKYKLGGKDENSL</sequence>